<feature type="non-terminal residue" evidence="2">
    <location>
        <position position="1"/>
    </location>
</feature>
<feature type="region of interest" description="Disordered" evidence="1">
    <location>
        <begin position="12"/>
        <end position="40"/>
    </location>
</feature>
<organism evidence="2 3">
    <name type="scientific">Ceratodon purpureus</name>
    <name type="common">Fire moss</name>
    <name type="synonym">Dicranum purpureum</name>
    <dbReference type="NCBI Taxonomy" id="3225"/>
    <lineage>
        <taxon>Eukaryota</taxon>
        <taxon>Viridiplantae</taxon>
        <taxon>Streptophyta</taxon>
        <taxon>Embryophyta</taxon>
        <taxon>Bryophyta</taxon>
        <taxon>Bryophytina</taxon>
        <taxon>Bryopsida</taxon>
        <taxon>Dicranidae</taxon>
        <taxon>Pseudoditrichales</taxon>
        <taxon>Ditrichaceae</taxon>
        <taxon>Ceratodon</taxon>
    </lineage>
</organism>
<evidence type="ECO:0000313" key="2">
    <source>
        <dbReference type="EMBL" id="KAG0558996.1"/>
    </source>
</evidence>
<evidence type="ECO:0000313" key="3">
    <source>
        <dbReference type="Proteomes" id="UP000822688"/>
    </source>
</evidence>
<dbReference type="EMBL" id="CM026431">
    <property type="protein sequence ID" value="KAG0558996.1"/>
    <property type="molecule type" value="Genomic_DNA"/>
</dbReference>
<protein>
    <submittedName>
        <fullName evidence="2">Uncharacterized protein</fullName>
    </submittedName>
</protein>
<accession>A0A8T0GHQ2</accession>
<sequence>LTIPSLLACHDLDHPRQSQGSETNLLEGRQAPSLSGKSQGILGMTDVGGFLIVSLRENRPLSDSTILLVVRPDRHGYQFQPFHISM</sequence>
<keyword evidence="3" id="KW-1185">Reference proteome</keyword>
<name>A0A8T0GHQ2_CERPU</name>
<proteinExistence type="predicted"/>
<comment type="caution">
    <text evidence="2">The sequence shown here is derived from an EMBL/GenBank/DDBJ whole genome shotgun (WGS) entry which is preliminary data.</text>
</comment>
<gene>
    <name evidence="2" type="ORF">KC19_10G071000</name>
</gene>
<reference evidence="2" key="1">
    <citation type="submission" date="2020-06" db="EMBL/GenBank/DDBJ databases">
        <title>WGS assembly of Ceratodon purpureus strain R40.</title>
        <authorList>
            <person name="Carey S.B."/>
            <person name="Jenkins J."/>
            <person name="Shu S."/>
            <person name="Lovell J.T."/>
            <person name="Sreedasyam A."/>
            <person name="Maumus F."/>
            <person name="Tiley G.P."/>
            <person name="Fernandez-Pozo N."/>
            <person name="Barry K."/>
            <person name="Chen C."/>
            <person name="Wang M."/>
            <person name="Lipzen A."/>
            <person name="Daum C."/>
            <person name="Saski C.A."/>
            <person name="Payton A.C."/>
            <person name="Mcbreen J.C."/>
            <person name="Conrad R.E."/>
            <person name="Kollar L.M."/>
            <person name="Olsson S."/>
            <person name="Huttunen S."/>
            <person name="Landis J.B."/>
            <person name="Wickett N.J."/>
            <person name="Johnson M.G."/>
            <person name="Rensing S.A."/>
            <person name="Grimwood J."/>
            <person name="Schmutz J."/>
            <person name="Mcdaniel S.F."/>
        </authorList>
    </citation>
    <scope>NUCLEOTIDE SEQUENCE</scope>
    <source>
        <strain evidence="2">R40</strain>
    </source>
</reference>
<evidence type="ECO:0000256" key="1">
    <source>
        <dbReference type="SAM" id="MobiDB-lite"/>
    </source>
</evidence>
<dbReference type="AlphaFoldDB" id="A0A8T0GHQ2"/>
<dbReference type="Proteomes" id="UP000822688">
    <property type="component" value="Chromosome 10"/>
</dbReference>